<evidence type="ECO:0000313" key="19">
    <source>
        <dbReference type="EMBL" id="RZC32502.1"/>
    </source>
</evidence>
<dbReference type="GO" id="GO:0008622">
    <property type="term" value="C:epsilon DNA polymerase complex"/>
    <property type="evidence" value="ECO:0007669"/>
    <property type="project" value="InterPro"/>
</dbReference>
<evidence type="ECO:0000256" key="9">
    <source>
        <dbReference type="ARBA" id="ARBA00022771"/>
    </source>
</evidence>
<sequence>MQEILDRYRPERDVGSYMKNTDTTKEETSEVRLRQIIENDAIDAKYGFERVRDYVERTGFLLNMHSSEVLDEDKRLVAAVDFYFMEEDGTRFKVSYCFMPYFYILTRRELLQEVTQFLTKKFSGTIGKIEVVTKEDLDLVIVLLFQPNHLIGLKQKYIKLSFFNQNDLMKVRREILKVVKTNKDRANANTFYTEMLTDILADKGDVSTTKSNTDQMENILDIREYDVPYHVRVSIDLKIFCGSWYTVKCKASITDPPSITLRSDIIERPEPIVLAFDIETTKLPLKFPDANTDQIMMISYMIDGQGFLITNREILSADIEDFEYTPKPEFEGKFTIFNEPNEMALIQRFFDHIMDVRPHVFVTYNGDFFDWPFVETRAAVYDLDMKQEIGFSRNKSDVYSCRPAIHMDCLCWVKRDSYLPVGSHNLKAVAKAKLRYDPVELDPEEMCPLAASQPQVLSNYSVSDAVATYYLYMQYVHPFIFALCTIIPCEPDEVLRKGSGTLCEALLMVEAFHCNIIFPNKEETVLNKLTDDGHVLHQETYVGGHVEALESGVFRADIPCRFRLEPEALTKLINQVPKTLAHAIQVEEGVPLTDVVNLEDITKEIVDKLTALKEQPMRLERPLIYHLDVGAMYPNIILTNRLQPCAMVDETVCAACDFNRPGARCQRNMAWMWRAEFSEIQQQLENEKFPPRFPGGPPRAFHQLTKQEQADLEKKRLNIYCRKVYKKLRVTRVEERTTTICQKENSFYVDTVRAFRDRRYEYKGLSKKAKQAVASAIRGGDASEIKSAKNREVLYDSLQLAHKCILNSFYGYVMRRGARWHSMEMAGIVCYTGAHIIMRAREIIEQVGRPLELDTDGIWCILPASFPENFTVHTNHEKKKRLVISYPNAVLNAMVKEHFTNDQYHELIDQDTLAYEEKSENSIFFEVDGPYKAMVLPASKEEGKKLKKRYAVFNFDGSLAELKGFEVKRRGELQLIKNFQSSVFEAFLKGDTLESCYAAVAQVADYWLDVLFSRGRNMPDSELFDLISENRSMSKKLEEYGSQKSTSISTAKRLAEFLGDQMVKDAGLACKYVISKKPDGAPVTERAIPLAIFQADETVQRYYLRKWLKDSSLNDIEIRDILDWNYYIERLGGAIQKIITIPAAMQGVPNPVPRVRHPDWLHKKMLEKNDSFKQRRITDMFAACPKPQTGDIEDLAKKSPPSGKKPLVTTSKRKRDADKECEFAEEDLGKTWREVMGNPPPYGSTKEERAAWVLFQKRKWAFQAAQRNQGHQHKKKKVKGSLSVLRSTINGTLGGFLQKAQKTLLTVAWQVVQVVPTTTPGEYRVWALIQSELHQVKLVVPRIFYANLKEPKAVEEGALFKKCNRTLPRSRQVFNLYMYSVPEEVFQEHGKKLYLDQTDPNVEGVYETQVPPLFRIFLRMGCVCKVLPGATSLESFSLNDVEMTGTTRQTYLPGGSIRHLYFYHHKHPTKPQQMFGLFLSPLKKAVIIVVDSVRTNLMPNLSKLYQAERIAKKEKGTDEEMLPPEDVQFEVRVETDMNQVYKLLQKGLQAYKDEKKGPTLLAVQSAIEMAVLRGRIPLFAEFPQTHIHVQDLEELYNVIDWQKVGARALIRHYLNSEKVLDLMMEQCRYFGLPLGNIPSDPAIFGSDLFYARHLTRQNHVLWCSPADKPDLGGVQENDSRLLAENQEGSSEVCNVPGWYSSVCVELDIDSLAINTLLQSHHVTDVEGTSAITAFDAAAMTSVADLVGDNSAVTAYDETARCAEAFKILRTMASTWMRDISLYRNVFADFQVIHFYRWLRSPKALLYDPALLRTLQNLMKKLFLQLVAEFKRLGCTIIYANFNKIVICSKKNSVEDALANVEFVVTSIRNKELFHSLEITYRQCWEHLVWLDTANFAGIRGKLPESLQNEAEVERNNDDEEEDGPVVVMNWNLAERLPEEGGCRNSFNAVIAGYINAVYTRVKETQNTTIVRAVLSQPSLGLGGHEDVAEYAKEILSGEISQKLFQITERINGRLKPSPDGTSAALEFVKAICQVLGLDPAIKDTVAHLKSNLLRLVGVGEFSEKAEWRDHSVSYVIPQVICKACNHCRDIDLGRDQYRSDSAWLCPLCNTPYDNAEMESFLLDTINKKFLAYNLQDLQCKKCAQIKMENLMKNCQCAGEFKCLISKADLVKLLETFRSLADTFNMLALRETTDQTLKLIY</sequence>
<keyword evidence="13 16" id="KW-0411">Iron-sulfur</keyword>
<comment type="cofactor">
    <cofactor evidence="1 16">
        <name>[4Fe-4S] cluster</name>
        <dbReference type="ChEBI" id="CHEBI:49883"/>
    </cofactor>
</comment>
<dbReference type="Pfam" id="PF03104">
    <property type="entry name" value="DNA_pol_B_exo1"/>
    <property type="match status" value="1"/>
</dbReference>
<dbReference type="GO" id="GO:0008310">
    <property type="term" value="F:single-stranded DNA 3'-5' DNA exonuclease activity"/>
    <property type="evidence" value="ECO:0007669"/>
    <property type="project" value="TreeGrafter"/>
</dbReference>
<dbReference type="GO" id="GO:0008270">
    <property type="term" value="F:zinc ion binding"/>
    <property type="evidence" value="ECO:0007669"/>
    <property type="project" value="UniProtKB-KW"/>
</dbReference>
<feature type="domain" description="DNA polymerase epsilon catalytic subunit A C-terminal" evidence="18">
    <location>
        <begin position="1500"/>
        <end position="1898"/>
    </location>
</feature>
<dbReference type="GO" id="GO:0006287">
    <property type="term" value="P:base-excision repair, gap-filling"/>
    <property type="evidence" value="ECO:0007669"/>
    <property type="project" value="TreeGrafter"/>
</dbReference>
<accession>A0A482VI17</accession>
<dbReference type="PANTHER" id="PTHR10670">
    <property type="entry name" value="DNA POLYMERASE EPSILON CATALYTIC SUBUNIT A"/>
    <property type="match status" value="1"/>
</dbReference>
<keyword evidence="9 16" id="KW-0863">Zinc-finger</keyword>
<comment type="caution">
    <text evidence="19">The sequence shown here is derived from an EMBL/GenBank/DDBJ whole genome shotgun (WGS) entry which is preliminary data.</text>
</comment>
<dbReference type="FunFam" id="3.90.1600.10:FF:000006">
    <property type="entry name" value="DNA polymerase epsilon catalytic subunit"/>
    <property type="match status" value="1"/>
</dbReference>
<keyword evidence="11 16" id="KW-0239">DNA-directed DNA polymerase</keyword>
<feature type="region of interest" description="Disordered" evidence="17">
    <location>
        <begin position="1188"/>
        <end position="1220"/>
    </location>
</feature>
<dbReference type="Pfam" id="PF22912">
    <property type="entry name" value="zf-DPOE"/>
    <property type="match status" value="1"/>
</dbReference>
<dbReference type="Pfam" id="PF08490">
    <property type="entry name" value="DUF1744"/>
    <property type="match status" value="1"/>
</dbReference>
<evidence type="ECO:0000256" key="1">
    <source>
        <dbReference type="ARBA" id="ARBA00001966"/>
    </source>
</evidence>
<evidence type="ECO:0000256" key="8">
    <source>
        <dbReference type="ARBA" id="ARBA00022723"/>
    </source>
</evidence>
<keyword evidence="12 16" id="KW-0408">Iron</keyword>
<evidence type="ECO:0000256" key="7">
    <source>
        <dbReference type="ARBA" id="ARBA00022705"/>
    </source>
</evidence>
<evidence type="ECO:0000256" key="4">
    <source>
        <dbReference type="ARBA" id="ARBA00022485"/>
    </source>
</evidence>
<dbReference type="GO" id="GO:0000166">
    <property type="term" value="F:nucleotide binding"/>
    <property type="evidence" value="ECO:0007669"/>
    <property type="project" value="InterPro"/>
</dbReference>
<dbReference type="InterPro" id="IPR006133">
    <property type="entry name" value="DNA-dir_DNA_pol_B_exonuc"/>
</dbReference>
<dbReference type="Gene3D" id="3.30.420.10">
    <property type="entry name" value="Ribonuclease H-like superfamily/Ribonuclease H"/>
    <property type="match status" value="1"/>
</dbReference>
<dbReference type="InterPro" id="IPR029703">
    <property type="entry name" value="POL2"/>
</dbReference>
<dbReference type="Gene3D" id="1.10.132.60">
    <property type="entry name" value="DNA polymerase family B, C-terminal domain"/>
    <property type="match status" value="1"/>
</dbReference>
<keyword evidence="20" id="KW-1185">Reference proteome</keyword>
<keyword evidence="10 16" id="KW-0862">Zinc</keyword>
<comment type="function">
    <text evidence="16">DNA polymerase II participates in chromosomal DNA replication.</text>
</comment>
<dbReference type="InterPro" id="IPR013697">
    <property type="entry name" value="DNA_pol_e_suA_C"/>
</dbReference>
<dbReference type="InterPro" id="IPR043502">
    <property type="entry name" value="DNA/RNA_pol_sf"/>
</dbReference>
<evidence type="ECO:0000256" key="5">
    <source>
        <dbReference type="ARBA" id="ARBA00022679"/>
    </source>
</evidence>
<dbReference type="STRING" id="1661398.A0A482VI17"/>
<dbReference type="Pfam" id="PF22634">
    <property type="entry name" value="POL2_thumb"/>
    <property type="match status" value="1"/>
</dbReference>
<dbReference type="InterPro" id="IPR054475">
    <property type="entry name" value="Znf-DPOE"/>
</dbReference>
<dbReference type="GO" id="GO:0003677">
    <property type="term" value="F:DNA binding"/>
    <property type="evidence" value="ECO:0007669"/>
    <property type="project" value="UniProtKB-KW"/>
</dbReference>
<dbReference type="CDD" id="cd05779">
    <property type="entry name" value="DNA_polB_epsilon_exo"/>
    <property type="match status" value="1"/>
</dbReference>
<proteinExistence type="inferred from homology"/>
<keyword evidence="6 16" id="KW-0548">Nucleotidyltransferase</keyword>
<evidence type="ECO:0000256" key="2">
    <source>
        <dbReference type="ARBA" id="ARBA00004123"/>
    </source>
</evidence>
<dbReference type="Gene3D" id="3.30.342.10">
    <property type="entry name" value="DNA Polymerase, chain B, domain 1"/>
    <property type="match status" value="1"/>
</dbReference>
<dbReference type="SMART" id="SM00486">
    <property type="entry name" value="POLBc"/>
    <property type="match status" value="1"/>
</dbReference>
<dbReference type="CDD" id="cd05535">
    <property type="entry name" value="POLBc_epsilon"/>
    <property type="match status" value="1"/>
</dbReference>
<organism evidence="19 20">
    <name type="scientific">Asbolus verrucosus</name>
    <name type="common">Desert ironclad beetle</name>
    <dbReference type="NCBI Taxonomy" id="1661398"/>
    <lineage>
        <taxon>Eukaryota</taxon>
        <taxon>Metazoa</taxon>
        <taxon>Ecdysozoa</taxon>
        <taxon>Arthropoda</taxon>
        <taxon>Hexapoda</taxon>
        <taxon>Insecta</taxon>
        <taxon>Pterygota</taxon>
        <taxon>Neoptera</taxon>
        <taxon>Endopterygota</taxon>
        <taxon>Coleoptera</taxon>
        <taxon>Polyphaga</taxon>
        <taxon>Cucujiformia</taxon>
        <taxon>Tenebrionidae</taxon>
        <taxon>Pimeliinae</taxon>
        <taxon>Asbolus</taxon>
    </lineage>
</organism>
<comment type="subcellular location">
    <subcellularLocation>
        <location evidence="2 16">Nucleus</location>
    </subcellularLocation>
</comment>
<dbReference type="PANTHER" id="PTHR10670:SF0">
    <property type="entry name" value="DNA POLYMERASE EPSILON CATALYTIC SUBUNIT A"/>
    <property type="match status" value="1"/>
</dbReference>
<keyword evidence="15 16" id="KW-0539">Nucleus</keyword>
<keyword evidence="8 16" id="KW-0479">Metal-binding</keyword>
<evidence type="ECO:0000256" key="15">
    <source>
        <dbReference type="ARBA" id="ARBA00023242"/>
    </source>
</evidence>
<name>A0A482VI17_ASBVE</name>
<dbReference type="Gene3D" id="3.90.1600.10">
    <property type="entry name" value="Palm domain of DNA polymerase"/>
    <property type="match status" value="1"/>
</dbReference>
<dbReference type="SUPFAM" id="SSF53098">
    <property type="entry name" value="Ribonuclease H-like"/>
    <property type="match status" value="1"/>
</dbReference>
<evidence type="ECO:0000256" key="17">
    <source>
        <dbReference type="SAM" id="MobiDB-lite"/>
    </source>
</evidence>
<dbReference type="InterPro" id="IPR006172">
    <property type="entry name" value="DNA-dir_DNA_pol_B"/>
</dbReference>
<evidence type="ECO:0000259" key="18">
    <source>
        <dbReference type="SMART" id="SM01159"/>
    </source>
</evidence>
<dbReference type="Pfam" id="PF23250">
    <property type="entry name" value="zf_DPOE_2"/>
    <property type="match status" value="1"/>
</dbReference>
<dbReference type="GO" id="GO:0006272">
    <property type="term" value="P:leading strand elongation"/>
    <property type="evidence" value="ECO:0007669"/>
    <property type="project" value="TreeGrafter"/>
</dbReference>
<dbReference type="InterPro" id="IPR055191">
    <property type="entry name" value="POL2_thumb"/>
</dbReference>
<dbReference type="FunFam" id="1.10.132.60:FF:000002">
    <property type="entry name" value="DNA polymerase epsilon catalytic subunit"/>
    <property type="match status" value="1"/>
</dbReference>
<evidence type="ECO:0000256" key="6">
    <source>
        <dbReference type="ARBA" id="ARBA00022695"/>
    </source>
</evidence>
<dbReference type="GO" id="GO:0045004">
    <property type="term" value="P:DNA replication proofreading"/>
    <property type="evidence" value="ECO:0007669"/>
    <property type="project" value="TreeGrafter"/>
</dbReference>
<dbReference type="GO" id="GO:0006297">
    <property type="term" value="P:nucleotide-excision repair, DNA gap filling"/>
    <property type="evidence" value="ECO:0007669"/>
    <property type="project" value="TreeGrafter"/>
</dbReference>
<keyword evidence="7 16" id="KW-0235">DNA replication</keyword>
<reference evidence="19 20" key="1">
    <citation type="submission" date="2017-03" db="EMBL/GenBank/DDBJ databases">
        <title>Genome of the blue death feigning beetle - Asbolus verrucosus.</title>
        <authorList>
            <person name="Rider S.D."/>
        </authorList>
    </citation>
    <scope>NUCLEOTIDE SEQUENCE [LARGE SCALE GENOMIC DNA]</scope>
    <source>
        <strain evidence="19">Butters</strain>
        <tissue evidence="19">Head and leg muscle</tissue>
    </source>
</reference>
<keyword evidence="5 16" id="KW-0808">Transferase</keyword>
<dbReference type="FunFam" id="1.10.287.690:FF:000005">
    <property type="entry name" value="DNA polymerase epsilon catalytic subunit"/>
    <property type="match status" value="1"/>
</dbReference>
<comment type="similarity">
    <text evidence="3 16">Belongs to the DNA polymerase type-B family.</text>
</comment>
<dbReference type="EC" id="2.7.7.7" evidence="16"/>
<comment type="catalytic activity">
    <reaction evidence="16">
        <text>DNA(n) + a 2'-deoxyribonucleoside 5'-triphosphate = DNA(n+1) + diphosphate</text>
        <dbReference type="Rhea" id="RHEA:22508"/>
        <dbReference type="Rhea" id="RHEA-COMP:17339"/>
        <dbReference type="Rhea" id="RHEA-COMP:17340"/>
        <dbReference type="ChEBI" id="CHEBI:33019"/>
        <dbReference type="ChEBI" id="CHEBI:61560"/>
        <dbReference type="ChEBI" id="CHEBI:173112"/>
        <dbReference type="EC" id="2.7.7.7"/>
    </reaction>
</comment>
<dbReference type="GO" id="GO:0000278">
    <property type="term" value="P:mitotic cell cycle"/>
    <property type="evidence" value="ECO:0007669"/>
    <property type="project" value="TreeGrafter"/>
</dbReference>
<dbReference type="InterPro" id="IPR012337">
    <property type="entry name" value="RNaseH-like_sf"/>
</dbReference>
<evidence type="ECO:0000256" key="13">
    <source>
        <dbReference type="ARBA" id="ARBA00023014"/>
    </source>
</evidence>
<dbReference type="FunFam" id="3.30.420.10:FF:000010">
    <property type="entry name" value="DNA polymerase epsilon catalytic subunit"/>
    <property type="match status" value="1"/>
</dbReference>
<evidence type="ECO:0000256" key="12">
    <source>
        <dbReference type="ARBA" id="ARBA00023004"/>
    </source>
</evidence>
<dbReference type="SMART" id="SM01159">
    <property type="entry name" value="DUF1744"/>
    <property type="match status" value="1"/>
</dbReference>
<evidence type="ECO:0000256" key="3">
    <source>
        <dbReference type="ARBA" id="ARBA00005755"/>
    </source>
</evidence>
<evidence type="ECO:0000256" key="16">
    <source>
        <dbReference type="RuleBase" id="RU365029"/>
    </source>
</evidence>
<gene>
    <name evidence="19" type="ORF">BDFB_001769</name>
</gene>
<dbReference type="EMBL" id="QDEB01096691">
    <property type="protein sequence ID" value="RZC32502.1"/>
    <property type="molecule type" value="Genomic_DNA"/>
</dbReference>
<dbReference type="InterPro" id="IPR023211">
    <property type="entry name" value="DNA_pol_palm_dom_sf"/>
</dbReference>
<protein>
    <recommendedName>
        <fullName evidence="16">DNA polymerase epsilon catalytic subunit</fullName>
        <ecNumber evidence="16">2.7.7.7</ecNumber>
    </recommendedName>
</protein>
<dbReference type="GO" id="GO:0051539">
    <property type="term" value="F:4 iron, 4 sulfur cluster binding"/>
    <property type="evidence" value="ECO:0007669"/>
    <property type="project" value="UniProtKB-KW"/>
</dbReference>
<keyword evidence="4 16" id="KW-0004">4Fe-4S</keyword>
<evidence type="ECO:0000313" key="20">
    <source>
        <dbReference type="Proteomes" id="UP000292052"/>
    </source>
</evidence>
<evidence type="ECO:0000256" key="14">
    <source>
        <dbReference type="ARBA" id="ARBA00023125"/>
    </source>
</evidence>
<dbReference type="InterPro" id="IPR042087">
    <property type="entry name" value="DNA_pol_B_thumb"/>
</dbReference>
<evidence type="ECO:0000256" key="11">
    <source>
        <dbReference type="ARBA" id="ARBA00022932"/>
    </source>
</evidence>
<dbReference type="InterPro" id="IPR036397">
    <property type="entry name" value="RNaseH_sf"/>
</dbReference>
<keyword evidence="14 16" id="KW-0238">DNA-binding</keyword>
<dbReference type="OrthoDB" id="10060449at2759"/>
<evidence type="ECO:0000256" key="10">
    <source>
        <dbReference type="ARBA" id="ARBA00022833"/>
    </source>
</evidence>
<dbReference type="SUPFAM" id="SSF56672">
    <property type="entry name" value="DNA/RNA polymerases"/>
    <property type="match status" value="1"/>
</dbReference>
<dbReference type="GO" id="GO:0003887">
    <property type="term" value="F:DNA-directed DNA polymerase activity"/>
    <property type="evidence" value="ECO:0007669"/>
    <property type="project" value="UniProtKB-KW"/>
</dbReference>
<dbReference type="Proteomes" id="UP000292052">
    <property type="component" value="Unassembled WGS sequence"/>
</dbReference>